<organism evidence="3">
    <name type="scientific">Phlebotomus kandelakii</name>
    <dbReference type="NCBI Taxonomy" id="1109342"/>
    <lineage>
        <taxon>Eukaryota</taxon>
        <taxon>Metazoa</taxon>
        <taxon>Ecdysozoa</taxon>
        <taxon>Arthropoda</taxon>
        <taxon>Hexapoda</taxon>
        <taxon>Insecta</taxon>
        <taxon>Pterygota</taxon>
        <taxon>Neoptera</taxon>
        <taxon>Endopterygota</taxon>
        <taxon>Diptera</taxon>
        <taxon>Nematocera</taxon>
        <taxon>Psychodoidea</taxon>
        <taxon>Psychodidae</taxon>
        <taxon>Phlebotomus</taxon>
        <taxon>Larroussius</taxon>
    </lineage>
</organism>
<protein>
    <submittedName>
        <fullName evidence="3">Putative secreted protein</fullName>
    </submittedName>
</protein>
<keyword evidence="2" id="KW-0732">Signal</keyword>
<evidence type="ECO:0000256" key="1">
    <source>
        <dbReference type="SAM" id="MobiDB-lite"/>
    </source>
</evidence>
<name>A0A6B2ECQ5_9DIPT</name>
<evidence type="ECO:0000313" key="3">
    <source>
        <dbReference type="EMBL" id="NBJ60093.1"/>
    </source>
</evidence>
<evidence type="ECO:0000256" key="2">
    <source>
        <dbReference type="SAM" id="SignalP"/>
    </source>
</evidence>
<feature type="signal peptide" evidence="2">
    <location>
        <begin position="1"/>
        <end position="25"/>
    </location>
</feature>
<sequence>MISKEVFLFLAITFSVVISVSNVKAHYIPDDEHDHHYHHHDSSEESNEQDTSKVAEFFENIKCGFNHGAKKIKEGVTSGYNYIKSKLSPGSTDAPPTEFPANVSEIFPTPKTPLIVSAPADAPVTIPTSTISDLPVWDIDVRAFINETDEKFPESIIASSTPKISVDDRALFDAPSFCPEGELKDRNGRCRKVT</sequence>
<dbReference type="AlphaFoldDB" id="A0A6B2ECQ5"/>
<feature type="compositionally biased region" description="Basic and acidic residues" evidence="1">
    <location>
        <begin position="31"/>
        <end position="43"/>
    </location>
</feature>
<reference evidence="3" key="1">
    <citation type="submission" date="2019-10" db="EMBL/GenBank/DDBJ databases">
        <title>Short sand fly seasons in Tbilisi, Georgia, hinder development of host immunity to saliva of the visceral leishmaniasis vector Phlebotomus kandelakii.</title>
        <authorList>
            <person name="Oliveira F."/>
            <person name="Giorgobiani E."/>
            <person name="Guimaraes-Costa A.B."/>
            <person name="Abdeladhim M."/>
            <person name="Oristian J."/>
            <person name="Tskhvaradze L."/>
            <person name="Tsertsvadze N."/>
            <person name="Zakalashvili M."/>
            <person name="Valenzuela J.G."/>
            <person name="Kamhawi S."/>
        </authorList>
    </citation>
    <scope>NUCLEOTIDE SEQUENCE</scope>
    <source>
        <strain evidence="3">Wild-capture in Tbilisi</strain>
        <tissue evidence="3">Salivary glands</tissue>
    </source>
</reference>
<accession>A0A6B2ECQ5</accession>
<feature type="chain" id="PRO_5025646558" evidence="2">
    <location>
        <begin position="26"/>
        <end position="194"/>
    </location>
</feature>
<dbReference type="EMBL" id="GIFK01002390">
    <property type="protein sequence ID" value="NBJ60093.1"/>
    <property type="molecule type" value="Transcribed_RNA"/>
</dbReference>
<proteinExistence type="predicted"/>
<feature type="region of interest" description="Disordered" evidence="1">
    <location>
        <begin position="31"/>
        <end position="51"/>
    </location>
</feature>